<keyword evidence="4" id="KW-1015">Disulfide bond</keyword>
<dbReference type="PANTHER" id="PTHR33353:SF34">
    <property type="entry name" value="ENDO-BETA-1,4-GLUCANASE D"/>
    <property type="match status" value="1"/>
</dbReference>
<evidence type="ECO:0000259" key="6">
    <source>
        <dbReference type="Pfam" id="PF03443"/>
    </source>
</evidence>
<evidence type="ECO:0000256" key="1">
    <source>
        <dbReference type="ARBA" id="ARBA00001973"/>
    </source>
</evidence>
<dbReference type="Proteomes" id="UP000799536">
    <property type="component" value="Unassembled WGS sequence"/>
</dbReference>
<comment type="cofactor">
    <cofactor evidence="1">
        <name>Cu(2+)</name>
        <dbReference type="ChEBI" id="CHEBI:29036"/>
    </cofactor>
</comment>
<dbReference type="AlphaFoldDB" id="A0A9P4JLU8"/>
<feature type="domain" description="Auxiliary Activity family 9 catalytic" evidence="6">
    <location>
        <begin position="23"/>
        <end position="239"/>
    </location>
</feature>
<feature type="chain" id="PRO_5040307742" evidence="5">
    <location>
        <begin position="23"/>
        <end position="265"/>
    </location>
</feature>
<dbReference type="OrthoDB" id="4849160at2759"/>
<keyword evidence="5" id="KW-0732">Signal</keyword>
<keyword evidence="8" id="KW-1185">Reference proteome</keyword>
<comment type="subcellular location">
    <subcellularLocation>
        <location evidence="2">Secreted</location>
    </subcellularLocation>
</comment>
<dbReference type="InterPro" id="IPR049892">
    <property type="entry name" value="AA9"/>
</dbReference>
<protein>
    <submittedName>
        <fullName evidence="7">Glycoside hydrolase</fullName>
    </submittedName>
</protein>
<dbReference type="GO" id="GO:0005576">
    <property type="term" value="C:extracellular region"/>
    <property type="evidence" value="ECO:0007669"/>
    <property type="project" value="UniProtKB-SubCell"/>
</dbReference>
<comment type="caution">
    <text evidence="7">The sequence shown here is derived from an EMBL/GenBank/DDBJ whole genome shotgun (WGS) entry which is preliminary data.</text>
</comment>
<keyword evidence="3" id="KW-0964">Secreted</keyword>
<dbReference type="PANTHER" id="PTHR33353">
    <property type="entry name" value="PUTATIVE (AFU_ORTHOLOGUE AFUA_1G12560)-RELATED"/>
    <property type="match status" value="1"/>
</dbReference>
<dbReference type="Pfam" id="PF03443">
    <property type="entry name" value="AA9"/>
    <property type="match status" value="1"/>
</dbReference>
<evidence type="ECO:0000313" key="7">
    <source>
        <dbReference type="EMBL" id="KAF2199519.1"/>
    </source>
</evidence>
<gene>
    <name evidence="7" type="ORF">GQ43DRAFT_457107</name>
</gene>
<keyword evidence="7" id="KW-0378">Hydrolase</keyword>
<evidence type="ECO:0000313" key="8">
    <source>
        <dbReference type="Proteomes" id="UP000799536"/>
    </source>
</evidence>
<feature type="signal peptide" evidence="5">
    <location>
        <begin position="1"/>
        <end position="22"/>
    </location>
</feature>
<proteinExistence type="predicted"/>
<dbReference type="CDD" id="cd21175">
    <property type="entry name" value="LPMO_AA9"/>
    <property type="match status" value="1"/>
</dbReference>
<dbReference type="InterPro" id="IPR005103">
    <property type="entry name" value="AA9_LPMO"/>
</dbReference>
<reference evidence="7" key="1">
    <citation type="journal article" date="2020" name="Stud. Mycol.">
        <title>101 Dothideomycetes genomes: a test case for predicting lifestyles and emergence of pathogens.</title>
        <authorList>
            <person name="Haridas S."/>
            <person name="Albert R."/>
            <person name="Binder M."/>
            <person name="Bloem J."/>
            <person name="Labutti K."/>
            <person name="Salamov A."/>
            <person name="Andreopoulos B."/>
            <person name="Baker S."/>
            <person name="Barry K."/>
            <person name="Bills G."/>
            <person name="Bluhm B."/>
            <person name="Cannon C."/>
            <person name="Castanera R."/>
            <person name="Culley D."/>
            <person name="Daum C."/>
            <person name="Ezra D."/>
            <person name="Gonzalez J."/>
            <person name="Henrissat B."/>
            <person name="Kuo A."/>
            <person name="Liang C."/>
            <person name="Lipzen A."/>
            <person name="Lutzoni F."/>
            <person name="Magnuson J."/>
            <person name="Mondo S."/>
            <person name="Nolan M."/>
            <person name="Ohm R."/>
            <person name="Pangilinan J."/>
            <person name="Park H.-J."/>
            <person name="Ramirez L."/>
            <person name="Alfaro M."/>
            <person name="Sun H."/>
            <person name="Tritt A."/>
            <person name="Yoshinaga Y."/>
            <person name="Zwiers L.-H."/>
            <person name="Turgeon B."/>
            <person name="Goodwin S."/>
            <person name="Spatafora J."/>
            <person name="Crous P."/>
            <person name="Grigoriev I."/>
        </authorList>
    </citation>
    <scope>NUCLEOTIDE SEQUENCE</scope>
    <source>
        <strain evidence="7">ATCC 74209</strain>
    </source>
</reference>
<evidence type="ECO:0000256" key="3">
    <source>
        <dbReference type="ARBA" id="ARBA00022525"/>
    </source>
</evidence>
<evidence type="ECO:0000256" key="5">
    <source>
        <dbReference type="SAM" id="SignalP"/>
    </source>
</evidence>
<name>A0A9P4JLU8_9PLEO</name>
<sequence>MLTPILSILLPSLLTLTPLVSAHGRIVNITTSSGNTYSGFDPAVFLKNPSSPPPLAAWSADNLGNIFVPPSSFSHSNITCHRAGTPGALHIPTPPGSNLTLTWNEWPTSHKGPVLTYLASCNASCTSVSKDALRWVKIDEQGWLNSSGWTELGGTWASDVLIKNGFSWTVKVPEELEAGAYVLRHEIIALHVANETDGAQAYPQCVNLMMGNKRIDGGVDARKFYKENDKGIMVDIHHKLDGYAIPGPKLWTAAEPVEQPNEAEK</sequence>
<dbReference type="Gene3D" id="2.70.50.70">
    <property type="match status" value="1"/>
</dbReference>
<evidence type="ECO:0000256" key="4">
    <source>
        <dbReference type="ARBA" id="ARBA00023157"/>
    </source>
</evidence>
<accession>A0A9P4JLU8</accession>
<evidence type="ECO:0000256" key="2">
    <source>
        <dbReference type="ARBA" id="ARBA00004613"/>
    </source>
</evidence>
<organism evidence="7 8">
    <name type="scientific">Delitschia confertaspora ATCC 74209</name>
    <dbReference type="NCBI Taxonomy" id="1513339"/>
    <lineage>
        <taxon>Eukaryota</taxon>
        <taxon>Fungi</taxon>
        <taxon>Dikarya</taxon>
        <taxon>Ascomycota</taxon>
        <taxon>Pezizomycotina</taxon>
        <taxon>Dothideomycetes</taxon>
        <taxon>Pleosporomycetidae</taxon>
        <taxon>Pleosporales</taxon>
        <taxon>Delitschiaceae</taxon>
        <taxon>Delitschia</taxon>
    </lineage>
</organism>
<dbReference type="GO" id="GO:0016787">
    <property type="term" value="F:hydrolase activity"/>
    <property type="evidence" value="ECO:0007669"/>
    <property type="project" value="UniProtKB-KW"/>
</dbReference>
<dbReference type="EMBL" id="ML994071">
    <property type="protein sequence ID" value="KAF2199519.1"/>
    <property type="molecule type" value="Genomic_DNA"/>
</dbReference>